<dbReference type="InterPro" id="IPR051450">
    <property type="entry name" value="Gfo/Idh/MocA_Oxidoreductases"/>
</dbReference>
<accession>A0AA35QUC7</accession>
<dbReference type="Pfam" id="PF01408">
    <property type="entry name" value="GFO_IDH_MocA"/>
    <property type="match status" value="1"/>
</dbReference>
<name>A0AA35QUC7_GEOBA</name>
<dbReference type="GO" id="GO:0000166">
    <property type="term" value="F:nucleotide binding"/>
    <property type="evidence" value="ECO:0007669"/>
    <property type="project" value="InterPro"/>
</dbReference>
<dbReference type="SUPFAM" id="SSF55347">
    <property type="entry name" value="Glyceraldehyde-3-phosphate dehydrogenase-like, C-terminal domain"/>
    <property type="match status" value="1"/>
</dbReference>
<dbReference type="InterPro" id="IPR000683">
    <property type="entry name" value="Gfo/Idh/MocA-like_OxRdtase_N"/>
</dbReference>
<dbReference type="AlphaFoldDB" id="A0AA35QUC7"/>
<dbReference type="Gene3D" id="3.30.360.10">
    <property type="entry name" value="Dihydrodipicolinate Reductase, domain 2"/>
    <property type="match status" value="1"/>
</dbReference>
<feature type="domain" description="GFO/IDH/MocA-like oxidoreductase" evidence="3">
    <location>
        <begin position="165"/>
        <end position="263"/>
    </location>
</feature>
<comment type="similarity">
    <text evidence="1">Belongs to the Gfo/Idh/MocA family.</text>
</comment>
<sequence>MKKPIRLGLIGCGGIVQNTHARAYRSLPDTVEVTALADIVPENLQKIGELFDVPTENRYADYREMLEHATIDAVTVATPHSFHAEQVIEAAGAGVAIISEKPMATTLEEADKIMEAVRRNSVRYTVVHNYIFTAGMRAAMTELDALGESHFGRSVGMGLKPTDFSADHPTPAFAWRASRAKGGGCIIDTSYHEIYSVCTLMRSPVRYVEGRVQTLRFDIDVDDIAMLLCEHENGAVTTVSGAWCVPATDFGWCEMHAENGSLRVRHRQNVKDALRRFTRADGWKELDLPTFDEAEQNDASGHVRYFTETFNALAADTALPVPAEKAYHNLAIIEAARKATTERRAIEIQLP</sequence>
<feature type="domain" description="Gfo/Idh/MocA-like oxidoreductase N-terminal" evidence="2">
    <location>
        <begin position="5"/>
        <end position="127"/>
    </location>
</feature>
<dbReference type="Gene3D" id="3.40.50.720">
    <property type="entry name" value="NAD(P)-binding Rossmann-like Domain"/>
    <property type="match status" value="1"/>
</dbReference>
<dbReference type="PANTHER" id="PTHR43377">
    <property type="entry name" value="BILIVERDIN REDUCTASE A"/>
    <property type="match status" value="1"/>
</dbReference>
<proteinExistence type="inferred from homology"/>
<evidence type="ECO:0000259" key="3">
    <source>
        <dbReference type="Pfam" id="PF22725"/>
    </source>
</evidence>
<dbReference type="Pfam" id="PF22725">
    <property type="entry name" value="GFO_IDH_MocA_C3"/>
    <property type="match status" value="1"/>
</dbReference>
<evidence type="ECO:0000259" key="2">
    <source>
        <dbReference type="Pfam" id="PF01408"/>
    </source>
</evidence>
<dbReference type="SUPFAM" id="SSF51735">
    <property type="entry name" value="NAD(P)-binding Rossmann-fold domains"/>
    <property type="match status" value="1"/>
</dbReference>
<dbReference type="InterPro" id="IPR055170">
    <property type="entry name" value="GFO_IDH_MocA-like_dom"/>
</dbReference>
<dbReference type="Proteomes" id="UP001174909">
    <property type="component" value="Unassembled WGS sequence"/>
</dbReference>
<evidence type="ECO:0000313" key="4">
    <source>
        <dbReference type="EMBL" id="CAI7992455.1"/>
    </source>
</evidence>
<dbReference type="PANTHER" id="PTHR43377:SF8">
    <property type="entry name" value="BLR3664 PROTEIN"/>
    <property type="match status" value="1"/>
</dbReference>
<protein>
    <submittedName>
        <fullName evidence="4">UDP-N-acetylglucosamine 3-dehydrogenase</fullName>
    </submittedName>
</protein>
<dbReference type="EMBL" id="CASHTH010000145">
    <property type="protein sequence ID" value="CAI7992455.1"/>
    <property type="molecule type" value="Genomic_DNA"/>
</dbReference>
<reference evidence="4" key="1">
    <citation type="submission" date="2023-03" db="EMBL/GenBank/DDBJ databases">
        <authorList>
            <person name="Steffen K."/>
            <person name="Cardenas P."/>
        </authorList>
    </citation>
    <scope>NUCLEOTIDE SEQUENCE</scope>
</reference>
<evidence type="ECO:0000313" key="5">
    <source>
        <dbReference type="Proteomes" id="UP001174909"/>
    </source>
</evidence>
<comment type="caution">
    <text evidence="4">The sequence shown here is derived from an EMBL/GenBank/DDBJ whole genome shotgun (WGS) entry which is preliminary data.</text>
</comment>
<evidence type="ECO:0000256" key="1">
    <source>
        <dbReference type="ARBA" id="ARBA00010928"/>
    </source>
</evidence>
<organism evidence="4 5">
    <name type="scientific">Geodia barretti</name>
    <name type="common">Barrett's horny sponge</name>
    <dbReference type="NCBI Taxonomy" id="519541"/>
    <lineage>
        <taxon>Eukaryota</taxon>
        <taxon>Metazoa</taxon>
        <taxon>Porifera</taxon>
        <taxon>Demospongiae</taxon>
        <taxon>Heteroscleromorpha</taxon>
        <taxon>Tetractinellida</taxon>
        <taxon>Astrophorina</taxon>
        <taxon>Geodiidae</taxon>
        <taxon>Geodia</taxon>
    </lineage>
</organism>
<dbReference type="InterPro" id="IPR036291">
    <property type="entry name" value="NAD(P)-bd_dom_sf"/>
</dbReference>
<gene>
    <name evidence="4" type="ORF">GBAR_LOCUS1005</name>
</gene>
<keyword evidence="5" id="KW-1185">Reference proteome</keyword>